<dbReference type="PANTHER" id="PTHR24070">
    <property type="entry name" value="RAS, DI-RAS, AND RHEB FAMILY MEMBERS OF SMALL GTPASE SUPERFAMILY"/>
    <property type="match status" value="1"/>
</dbReference>
<evidence type="ECO:0000313" key="5">
    <source>
        <dbReference type="Proteomes" id="UP000422736"/>
    </source>
</evidence>
<keyword evidence="1" id="KW-0547">Nucleotide-binding</keyword>
<dbReference type="SMART" id="SM00173">
    <property type="entry name" value="RAS"/>
    <property type="match status" value="1"/>
</dbReference>
<dbReference type="SUPFAM" id="SSF52540">
    <property type="entry name" value="P-loop containing nucleoside triphosphate hydrolases"/>
    <property type="match status" value="1"/>
</dbReference>
<dbReference type="Gene3D" id="3.40.50.300">
    <property type="entry name" value="P-loop containing nucleotide triphosphate hydrolases"/>
    <property type="match status" value="1"/>
</dbReference>
<proteinExistence type="predicted"/>
<name>A0ABX6EPT2_KLUMA</name>
<dbReference type="SMART" id="SM00175">
    <property type="entry name" value="RAB"/>
    <property type="match status" value="1"/>
</dbReference>
<dbReference type="EMBL" id="CP015055">
    <property type="protein sequence ID" value="QGN14285.1"/>
    <property type="molecule type" value="Genomic_DNA"/>
</dbReference>
<reference evidence="4 5" key="1">
    <citation type="submission" date="2016-03" db="EMBL/GenBank/DDBJ databases">
        <title>How can Kluyveromyces marxianus grow so fast - potential evolutionary course in Saccharomyces Complex revealed by comparative genomics.</title>
        <authorList>
            <person name="Mo W."/>
            <person name="Lu W."/>
            <person name="Yang X."/>
            <person name="Qi J."/>
            <person name="Lv H."/>
        </authorList>
    </citation>
    <scope>NUCLEOTIDE SEQUENCE [LARGE SCALE GENOMIC DNA]</scope>
    <source>
        <strain evidence="4 5">FIM1</strain>
    </source>
</reference>
<sequence>MTSNVILFEERCECESKLPGEIDVLTSKVALIGDSSVGKTCLVGRWVKGHSVLQDIDETGDHVEDLYHKTVDYNVLMKSHSFQEYSKLLTTTVVPQMKRDKNGKPIPRPKMNYNVNTKLDAQVIDVTDFDVTDYSDIRQLQVNQADGFILCYDTTNPMSLADMTLYQRIITRIKGDNVPIIVCGTKIDCLQERKVSEEEAMNLCEEMGIDYATCHFETSAMENINVNETFFAILCLIENRRIANSAYTGCNGIDCPMKKERELHLNGDSSPKQDHSDLNESHTKSTGSSSSNSSQHNSHIKASPLNIVQSIKEEHLSSPDSSVSMLEGRASTSKPVVLTKEDVVSTYQTAKLPTGKSSTGPSVRTFEDPLTNVSGETKKNKKSHSQSACCIIS</sequence>
<feature type="compositionally biased region" description="Polar residues" evidence="3">
    <location>
        <begin position="351"/>
        <end position="362"/>
    </location>
</feature>
<evidence type="ECO:0000256" key="2">
    <source>
        <dbReference type="ARBA" id="ARBA00023134"/>
    </source>
</evidence>
<dbReference type="PROSITE" id="PS51421">
    <property type="entry name" value="RAS"/>
    <property type="match status" value="1"/>
</dbReference>
<feature type="compositionally biased region" description="Low complexity" evidence="3">
    <location>
        <begin position="284"/>
        <end position="297"/>
    </location>
</feature>
<dbReference type="Proteomes" id="UP000422736">
    <property type="component" value="Chromosome 2"/>
</dbReference>
<keyword evidence="2" id="KW-0342">GTP-binding</keyword>
<gene>
    <name evidence="4" type="ORF">FIM1_942</name>
</gene>
<keyword evidence="5" id="KW-1185">Reference proteome</keyword>
<evidence type="ECO:0000256" key="1">
    <source>
        <dbReference type="ARBA" id="ARBA00022741"/>
    </source>
</evidence>
<feature type="region of interest" description="Disordered" evidence="3">
    <location>
        <begin position="264"/>
        <end position="300"/>
    </location>
</feature>
<dbReference type="InterPro" id="IPR001806">
    <property type="entry name" value="Small_GTPase"/>
</dbReference>
<feature type="region of interest" description="Disordered" evidence="3">
    <location>
        <begin position="351"/>
        <end position="386"/>
    </location>
</feature>
<dbReference type="PRINTS" id="PR00449">
    <property type="entry name" value="RASTRNSFRMNG"/>
</dbReference>
<accession>A0ABX6EPT2</accession>
<dbReference type="InterPro" id="IPR027417">
    <property type="entry name" value="P-loop_NTPase"/>
</dbReference>
<dbReference type="SMART" id="SM00174">
    <property type="entry name" value="RHO"/>
    <property type="match status" value="1"/>
</dbReference>
<feature type="compositionally biased region" description="Basic and acidic residues" evidence="3">
    <location>
        <begin position="264"/>
        <end position="283"/>
    </location>
</feature>
<evidence type="ECO:0000256" key="3">
    <source>
        <dbReference type="SAM" id="MobiDB-lite"/>
    </source>
</evidence>
<protein>
    <submittedName>
        <fullName evidence="4">Ras-related protein rapC</fullName>
    </submittedName>
</protein>
<evidence type="ECO:0000313" key="4">
    <source>
        <dbReference type="EMBL" id="QGN14285.1"/>
    </source>
</evidence>
<dbReference type="Pfam" id="PF00071">
    <property type="entry name" value="Ras"/>
    <property type="match status" value="1"/>
</dbReference>
<organism evidence="4 5">
    <name type="scientific">Kluyveromyces marxianus</name>
    <name type="common">Yeast</name>
    <name type="synonym">Candida kefyr</name>
    <dbReference type="NCBI Taxonomy" id="4911"/>
    <lineage>
        <taxon>Eukaryota</taxon>
        <taxon>Fungi</taxon>
        <taxon>Dikarya</taxon>
        <taxon>Ascomycota</taxon>
        <taxon>Saccharomycotina</taxon>
        <taxon>Saccharomycetes</taxon>
        <taxon>Saccharomycetales</taxon>
        <taxon>Saccharomycetaceae</taxon>
        <taxon>Kluyveromyces</taxon>
    </lineage>
</organism>
<reference evidence="4 5" key="2">
    <citation type="submission" date="2019-11" db="EMBL/GenBank/DDBJ databases">
        <authorList>
            <person name="Lu H."/>
        </authorList>
    </citation>
    <scope>NUCLEOTIDE SEQUENCE [LARGE SCALE GENOMIC DNA]</scope>
    <source>
        <strain evidence="4 5">FIM1</strain>
    </source>
</reference>
<dbReference type="PROSITE" id="PS51419">
    <property type="entry name" value="RAB"/>
    <property type="match status" value="1"/>
</dbReference>
<dbReference type="InterPro" id="IPR020849">
    <property type="entry name" value="Small_GTPase_Ras-type"/>
</dbReference>